<dbReference type="Proteomes" id="UP000031036">
    <property type="component" value="Unassembled WGS sequence"/>
</dbReference>
<evidence type="ECO:0000259" key="3">
    <source>
        <dbReference type="Pfam" id="PF00135"/>
    </source>
</evidence>
<evidence type="ECO:0000313" key="5">
    <source>
        <dbReference type="Proteomes" id="UP000031036"/>
    </source>
</evidence>
<feature type="domain" description="Carboxylesterase type B" evidence="3">
    <location>
        <begin position="16"/>
        <end position="528"/>
    </location>
</feature>
<dbReference type="GO" id="GO:0016787">
    <property type="term" value="F:hydrolase activity"/>
    <property type="evidence" value="ECO:0007669"/>
    <property type="project" value="InterPro"/>
</dbReference>
<dbReference type="InterPro" id="IPR029058">
    <property type="entry name" value="AB_hydrolase_fold"/>
</dbReference>
<evidence type="ECO:0000256" key="1">
    <source>
        <dbReference type="ARBA" id="ARBA00010515"/>
    </source>
</evidence>
<evidence type="ECO:0000313" key="4">
    <source>
        <dbReference type="EMBL" id="KHN86133.1"/>
    </source>
</evidence>
<comment type="caution">
    <text evidence="4">The sequence shown here is derived from an EMBL/GenBank/DDBJ whole genome shotgun (WGS) entry which is preliminary data.</text>
</comment>
<dbReference type="InterPro" id="IPR002168">
    <property type="entry name" value="Lipase_GDXG_HIS_AS"/>
</dbReference>
<evidence type="ECO:0000256" key="2">
    <source>
        <dbReference type="SAM" id="MobiDB-lite"/>
    </source>
</evidence>
<dbReference type="SUPFAM" id="SSF53474">
    <property type="entry name" value="alpha/beta-Hydrolases"/>
    <property type="match status" value="1"/>
</dbReference>
<dbReference type="PANTHER" id="PTHR44590:SF3">
    <property type="entry name" value="CARBOXYLESTERASE TYPE B DOMAIN-CONTAINING PROTEIN"/>
    <property type="match status" value="1"/>
</dbReference>
<protein>
    <submittedName>
        <fullName evidence="4">Esterase CM06B1</fullName>
    </submittedName>
</protein>
<keyword evidence="5" id="KW-1185">Reference proteome</keyword>
<dbReference type="EMBL" id="JPKZ01000643">
    <property type="protein sequence ID" value="KHN86133.1"/>
    <property type="molecule type" value="Genomic_DNA"/>
</dbReference>
<dbReference type="ESTHER" id="toxca-a0a0b2vwt9">
    <property type="family name" value="Carb_B_Nematoda"/>
</dbReference>
<dbReference type="OrthoDB" id="19653at2759"/>
<dbReference type="InterPro" id="IPR002018">
    <property type="entry name" value="CarbesteraseB"/>
</dbReference>
<dbReference type="OMA" id="WAMNDIR"/>
<dbReference type="PANTHER" id="PTHR44590">
    <property type="entry name" value="CARBOXYLIC ESTER HYDROLASE-RELATED"/>
    <property type="match status" value="1"/>
</dbReference>
<dbReference type="InterPro" id="IPR019819">
    <property type="entry name" value="Carboxylesterase_B_CS"/>
</dbReference>
<dbReference type="STRING" id="6265.A0A0B2VWT9"/>
<gene>
    <name evidence="4" type="primary">F13H6.3</name>
    <name evidence="4" type="ORF">Tcan_15300</name>
</gene>
<feature type="region of interest" description="Disordered" evidence="2">
    <location>
        <begin position="531"/>
        <end position="590"/>
    </location>
</feature>
<dbReference type="Pfam" id="PF00135">
    <property type="entry name" value="COesterase"/>
    <property type="match status" value="1"/>
</dbReference>
<dbReference type="Gene3D" id="3.40.50.1820">
    <property type="entry name" value="alpha/beta hydrolase"/>
    <property type="match status" value="1"/>
</dbReference>
<accession>A0A0B2VWT9</accession>
<organism evidence="4 5">
    <name type="scientific">Toxocara canis</name>
    <name type="common">Canine roundworm</name>
    <dbReference type="NCBI Taxonomy" id="6265"/>
    <lineage>
        <taxon>Eukaryota</taxon>
        <taxon>Metazoa</taxon>
        <taxon>Ecdysozoa</taxon>
        <taxon>Nematoda</taxon>
        <taxon>Chromadorea</taxon>
        <taxon>Rhabditida</taxon>
        <taxon>Spirurina</taxon>
        <taxon>Ascaridomorpha</taxon>
        <taxon>Ascaridoidea</taxon>
        <taxon>Toxocaridae</taxon>
        <taxon>Toxocara</taxon>
    </lineage>
</organism>
<proteinExistence type="inferred from homology"/>
<reference evidence="4 5" key="1">
    <citation type="submission" date="2014-11" db="EMBL/GenBank/DDBJ databases">
        <title>Genetic blueprint of the zoonotic pathogen Toxocara canis.</title>
        <authorList>
            <person name="Zhu X.-Q."/>
            <person name="Korhonen P.K."/>
            <person name="Cai H."/>
            <person name="Young N.D."/>
            <person name="Nejsum P."/>
            <person name="von Samson-Himmelstjerna G."/>
            <person name="Boag P.R."/>
            <person name="Tan P."/>
            <person name="Li Q."/>
            <person name="Min J."/>
            <person name="Yang Y."/>
            <person name="Wang X."/>
            <person name="Fang X."/>
            <person name="Hall R.S."/>
            <person name="Hofmann A."/>
            <person name="Sternberg P.W."/>
            <person name="Jex A.R."/>
            <person name="Gasser R.B."/>
        </authorList>
    </citation>
    <scope>NUCLEOTIDE SEQUENCE [LARGE SCALE GENOMIC DNA]</scope>
    <source>
        <strain evidence="4">PN_DK_2014</strain>
    </source>
</reference>
<comment type="similarity">
    <text evidence="1">Belongs to the 'GDXG' lipolytic enzyme family.</text>
</comment>
<sequence length="590" mass="65556">MGCGQSRAGRASIPSILELECGKIRGKSFRIDEDRSVNVFMGIPYAKPPVGDLRFQEPQPADKWDGVLDCLHHSAKAPQKELFVERFIANHVPSNEDCLYLNVFAPAWPPPQPNGFAVMVFIHGGAFAVHSSSFYGDIGICRCLCSKDVIVVTIQYRLGILGFAATGDSSCLANIGLRDQTFALRWIKDNIQAFNGDPENITVAGQSAGGVCTDLLTLSPYSRDLFSRAIVISGSAHCGWAMNDIRKVCKALRHHARKIGWKCPENVDDLAINQNMMEFLKEKKASALSLGVKSLRKRKDNIYGVDFTPVFDGDFFPEPIEQLRKTAPKKQCITGTTEFEGLFFASYRERKYNEKAMVSLISDFIQNDEKLAKRALELYPTEGKSKKEVIRAYMRLYSDICVNNGVHAFAEQMTKAGHTVYLYNFEYHPQTFGAMGWAFPFIDATHGTDLPYLFGKCIFTGAKFNDNDLKMLDQYTTLFTNFVKTGNPNKTGHSEWQPLSADDVWKYYNISLTSAMRDNFQERRPSFWNSIKRDASKSDSSTTSVDGNPLSGKQASEPGSDQPSSAQDPTNSKASNPSATASSKDSSSEA</sequence>
<dbReference type="PROSITE" id="PS00941">
    <property type="entry name" value="CARBOXYLESTERASE_B_2"/>
    <property type="match status" value="1"/>
</dbReference>
<name>A0A0B2VWT9_TOXCA</name>
<feature type="compositionally biased region" description="Low complexity" evidence="2">
    <location>
        <begin position="575"/>
        <end position="590"/>
    </location>
</feature>
<dbReference type="AlphaFoldDB" id="A0A0B2VWT9"/>
<dbReference type="PROSITE" id="PS01173">
    <property type="entry name" value="LIPASE_GDXG_HIS"/>
    <property type="match status" value="1"/>
</dbReference>
<feature type="compositionally biased region" description="Polar residues" evidence="2">
    <location>
        <begin position="538"/>
        <end position="574"/>
    </location>
</feature>